<keyword evidence="6 11" id="KW-0999">Mitochondrion inner membrane</keyword>
<evidence type="ECO:0000313" key="14">
    <source>
        <dbReference type="WBParaSite" id="TTAC_0000993701-mRNA-1"/>
    </source>
</evidence>
<evidence type="ECO:0000256" key="10">
    <source>
        <dbReference type="ARBA" id="ARBA00023136"/>
    </source>
</evidence>
<accession>A0A0R3X8R2</accession>
<keyword evidence="5 11" id="KW-0679">Respiratory chain</keyword>
<evidence type="ECO:0000256" key="3">
    <source>
        <dbReference type="ARBA" id="ARBA00015796"/>
    </source>
</evidence>
<keyword evidence="9 11" id="KW-0496">Mitochondrion</keyword>
<dbReference type="GO" id="GO:0022900">
    <property type="term" value="P:electron transport chain"/>
    <property type="evidence" value="ECO:0007669"/>
    <property type="project" value="InterPro"/>
</dbReference>
<keyword evidence="4 11" id="KW-0813">Transport</keyword>
<evidence type="ECO:0000256" key="7">
    <source>
        <dbReference type="ARBA" id="ARBA00022946"/>
    </source>
</evidence>
<name>A0A0R3X8R2_HYDTA</name>
<dbReference type="GO" id="GO:0005743">
    <property type="term" value="C:mitochondrial inner membrane"/>
    <property type="evidence" value="ECO:0007669"/>
    <property type="project" value="UniProtKB-SubCell"/>
</dbReference>
<organism evidence="14">
    <name type="scientific">Hydatigena taeniaeformis</name>
    <name type="common">Feline tapeworm</name>
    <name type="synonym">Taenia taeniaeformis</name>
    <dbReference type="NCBI Taxonomy" id="6205"/>
    <lineage>
        <taxon>Eukaryota</taxon>
        <taxon>Metazoa</taxon>
        <taxon>Spiralia</taxon>
        <taxon>Lophotrochozoa</taxon>
        <taxon>Platyhelminthes</taxon>
        <taxon>Cestoda</taxon>
        <taxon>Eucestoda</taxon>
        <taxon>Cyclophyllidea</taxon>
        <taxon>Taeniidae</taxon>
        <taxon>Hydatigera</taxon>
    </lineage>
</organism>
<protein>
    <recommendedName>
        <fullName evidence="3 11">NADH dehydrogenase [ubiquinone] iron-sulfur protein 4, mitochondrial</fullName>
    </recommendedName>
</protein>
<dbReference type="FunFam" id="3.30.160.190:FF:000001">
    <property type="entry name" value="NADH-ubiquinone oxidoreductase 21 kDa subunit mitochondrial"/>
    <property type="match status" value="1"/>
</dbReference>
<comment type="similarity">
    <text evidence="2 11">Belongs to the complex I NDUFS4 subunit family.</text>
</comment>
<evidence type="ECO:0000313" key="12">
    <source>
        <dbReference type="EMBL" id="VDM34898.1"/>
    </source>
</evidence>
<evidence type="ECO:0000256" key="6">
    <source>
        <dbReference type="ARBA" id="ARBA00022792"/>
    </source>
</evidence>
<dbReference type="PANTHER" id="PTHR12219">
    <property type="entry name" value="NADH-UBIQUINONE OXIDOREDUCTASE"/>
    <property type="match status" value="1"/>
</dbReference>
<dbReference type="AlphaFoldDB" id="A0A0R3X8R2"/>
<dbReference type="Proteomes" id="UP000274429">
    <property type="component" value="Unassembled WGS sequence"/>
</dbReference>
<keyword evidence="13" id="KW-1185">Reference proteome</keyword>
<dbReference type="WBParaSite" id="TTAC_0000993701-mRNA-1">
    <property type="protein sequence ID" value="TTAC_0000993701-mRNA-1"/>
    <property type="gene ID" value="TTAC_0000993701"/>
</dbReference>
<comment type="function">
    <text evidence="1 11">Accessory subunit of the mitochondrial membrane respiratory chain NADH dehydrogenase (Complex I), that is believed not to be involved in catalysis. Complex I functions in the transfer of electrons from NADH to the respiratory chain. The immediate electron acceptor for the enzyme is believed to be ubiquinone.</text>
</comment>
<evidence type="ECO:0000256" key="9">
    <source>
        <dbReference type="ARBA" id="ARBA00023128"/>
    </source>
</evidence>
<gene>
    <name evidence="12" type="ORF">TTAC_LOCUS9922</name>
</gene>
<dbReference type="InterPro" id="IPR006885">
    <property type="entry name" value="NADH_UbQ_FeS_4_mit-like"/>
</dbReference>
<reference evidence="12 13" key="2">
    <citation type="submission" date="2018-11" db="EMBL/GenBank/DDBJ databases">
        <authorList>
            <consortium name="Pathogen Informatics"/>
        </authorList>
    </citation>
    <scope>NUCLEOTIDE SEQUENCE [LARGE SCALE GENOMIC DNA]</scope>
</reference>
<dbReference type="OrthoDB" id="3089at2759"/>
<dbReference type="PANTHER" id="PTHR12219:SF8">
    <property type="entry name" value="NADH DEHYDROGENASE [UBIQUINONE] IRON-SULFUR PROTEIN 4, MITOCHONDRIAL"/>
    <property type="match status" value="1"/>
</dbReference>
<sequence>MALSRCLNLSIRQEITLPIRFVAAKTPPAKVNLDLRRVLLNEVDSKFRTRMHDAKYESPDFSMTDTVTVPKDTDITPLECIPIEQLETRTVRIYMPSKSATQSGTFGSNKWRIELDNLGRWENPLMGWASTGDPLSNFSLDFSDATSAIAYCESQGWNYFVEDPKKTTVKPKSYAANFSWDKRTRRSCK</sequence>
<evidence type="ECO:0000256" key="1">
    <source>
        <dbReference type="ARBA" id="ARBA00003195"/>
    </source>
</evidence>
<dbReference type="Gene3D" id="3.30.160.190">
    <property type="entry name" value="atu1810 like domain"/>
    <property type="match status" value="1"/>
</dbReference>
<dbReference type="Pfam" id="PF04800">
    <property type="entry name" value="NDUS4"/>
    <property type="match status" value="1"/>
</dbReference>
<evidence type="ECO:0000256" key="5">
    <source>
        <dbReference type="ARBA" id="ARBA00022660"/>
    </source>
</evidence>
<dbReference type="InterPro" id="IPR038532">
    <property type="entry name" value="NDUFS4-like_sf"/>
</dbReference>
<evidence type="ECO:0000313" key="13">
    <source>
        <dbReference type="Proteomes" id="UP000274429"/>
    </source>
</evidence>
<keyword evidence="10 11" id="KW-0472">Membrane</keyword>
<evidence type="ECO:0000256" key="2">
    <source>
        <dbReference type="ARBA" id="ARBA00005882"/>
    </source>
</evidence>
<comment type="subcellular location">
    <subcellularLocation>
        <location evidence="11">Mitochondrion inner membrane</location>
        <topology evidence="11">Peripheral membrane protein</topology>
        <orientation evidence="11">Matrix side</orientation>
    </subcellularLocation>
</comment>
<evidence type="ECO:0000256" key="11">
    <source>
        <dbReference type="RuleBase" id="RU367010"/>
    </source>
</evidence>
<keyword evidence="8 11" id="KW-0249">Electron transport</keyword>
<reference evidence="14" key="1">
    <citation type="submission" date="2017-02" db="UniProtKB">
        <authorList>
            <consortium name="WormBaseParasite"/>
        </authorList>
    </citation>
    <scope>IDENTIFICATION</scope>
</reference>
<dbReference type="EMBL" id="UYWX01021163">
    <property type="protein sequence ID" value="VDM34898.1"/>
    <property type="molecule type" value="Genomic_DNA"/>
</dbReference>
<keyword evidence="7 11" id="KW-0809">Transit peptide</keyword>
<evidence type="ECO:0000256" key="8">
    <source>
        <dbReference type="ARBA" id="ARBA00022982"/>
    </source>
</evidence>
<dbReference type="STRING" id="6205.A0A0R3X8R2"/>
<evidence type="ECO:0000256" key="4">
    <source>
        <dbReference type="ARBA" id="ARBA00022448"/>
    </source>
</evidence>
<proteinExistence type="inferred from homology"/>